<dbReference type="EMBL" id="JAACJM010000185">
    <property type="protein sequence ID" value="KAF5339464.1"/>
    <property type="molecule type" value="Genomic_DNA"/>
</dbReference>
<keyword evidence="4" id="KW-0679">Respiratory chain</keyword>
<evidence type="ECO:0000256" key="7">
    <source>
        <dbReference type="ARBA" id="ARBA00023128"/>
    </source>
</evidence>
<keyword evidence="5" id="KW-0999">Mitochondrion inner membrane</keyword>
<comment type="caution">
    <text evidence="11">The sequence shown here is derived from an EMBL/GenBank/DDBJ whole genome shotgun (WGS) entry which is preliminary data.</text>
</comment>
<dbReference type="GO" id="GO:0005743">
    <property type="term" value="C:mitochondrial inner membrane"/>
    <property type="evidence" value="ECO:0007669"/>
    <property type="project" value="UniProtKB-SubCell"/>
</dbReference>
<name>A0A8H5FJV0_9AGAR</name>
<feature type="compositionally biased region" description="Basic and acidic residues" evidence="9">
    <location>
        <begin position="17"/>
        <end position="29"/>
    </location>
</feature>
<keyword evidence="6" id="KW-0249">Electron transport</keyword>
<keyword evidence="7" id="KW-0496">Mitochondrion</keyword>
<evidence type="ECO:0000256" key="9">
    <source>
        <dbReference type="SAM" id="MobiDB-lite"/>
    </source>
</evidence>
<evidence type="ECO:0000256" key="4">
    <source>
        <dbReference type="ARBA" id="ARBA00022660"/>
    </source>
</evidence>
<dbReference type="AlphaFoldDB" id="A0A8H5FJV0"/>
<evidence type="ECO:0000256" key="3">
    <source>
        <dbReference type="ARBA" id="ARBA00022448"/>
    </source>
</evidence>
<keyword evidence="8" id="KW-0472">Membrane</keyword>
<dbReference type="InterPro" id="IPR023184">
    <property type="entry name" value="Ubol_cytC_Rdtase_hinge_dom"/>
</dbReference>
<evidence type="ECO:0000256" key="5">
    <source>
        <dbReference type="ARBA" id="ARBA00022792"/>
    </source>
</evidence>
<dbReference type="Proteomes" id="UP000559256">
    <property type="component" value="Unassembled WGS sequence"/>
</dbReference>
<protein>
    <recommendedName>
        <fullName evidence="10">Ubiquinol-cytochrome C reductase hinge domain-containing protein</fullName>
    </recommendedName>
</protein>
<evidence type="ECO:0000313" key="11">
    <source>
        <dbReference type="EMBL" id="KAF5339464.1"/>
    </source>
</evidence>
<organism evidence="11 12">
    <name type="scientific">Tetrapyrgos nigripes</name>
    <dbReference type="NCBI Taxonomy" id="182062"/>
    <lineage>
        <taxon>Eukaryota</taxon>
        <taxon>Fungi</taxon>
        <taxon>Dikarya</taxon>
        <taxon>Basidiomycota</taxon>
        <taxon>Agaricomycotina</taxon>
        <taxon>Agaricomycetes</taxon>
        <taxon>Agaricomycetidae</taxon>
        <taxon>Agaricales</taxon>
        <taxon>Marasmiineae</taxon>
        <taxon>Marasmiaceae</taxon>
        <taxon>Tetrapyrgos</taxon>
    </lineage>
</organism>
<evidence type="ECO:0000259" key="10">
    <source>
        <dbReference type="Pfam" id="PF02320"/>
    </source>
</evidence>
<evidence type="ECO:0000256" key="1">
    <source>
        <dbReference type="ARBA" id="ARBA00004273"/>
    </source>
</evidence>
<reference evidence="11 12" key="1">
    <citation type="journal article" date="2020" name="ISME J.">
        <title>Uncovering the hidden diversity of litter-decomposition mechanisms in mushroom-forming fungi.</title>
        <authorList>
            <person name="Floudas D."/>
            <person name="Bentzer J."/>
            <person name="Ahren D."/>
            <person name="Johansson T."/>
            <person name="Persson P."/>
            <person name="Tunlid A."/>
        </authorList>
    </citation>
    <scope>NUCLEOTIDE SEQUENCE [LARGE SCALE GENOMIC DNA]</scope>
    <source>
        <strain evidence="11 12">CBS 291.85</strain>
    </source>
</reference>
<comment type="similarity">
    <text evidence="2">Belongs to the UQCRH/QCR6 family.</text>
</comment>
<evidence type="ECO:0000313" key="12">
    <source>
        <dbReference type="Proteomes" id="UP000559256"/>
    </source>
</evidence>
<gene>
    <name evidence="11" type="ORF">D9758_015307</name>
</gene>
<proteinExistence type="inferred from homology"/>
<dbReference type="SUPFAM" id="SSF81531">
    <property type="entry name" value="Non-heme 11 kDa protein of cytochrome bc1 complex (Ubiquinol-cytochrome c reductase)"/>
    <property type="match status" value="1"/>
</dbReference>
<keyword evidence="12" id="KW-1185">Reference proteome</keyword>
<feature type="domain" description="Ubiquinol-cytochrome C reductase hinge" evidence="10">
    <location>
        <begin position="53"/>
        <end position="100"/>
    </location>
</feature>
<keyword evidence="3" id="KW-0813">Transport</keyword>
<evidence type="ECO:0000256" key="6">
    <source>
        <dbReference type="ARBA" id="ARBA00022982"/>
    </source>
</evidence>
<comment type="subcellular location">
    <subcellularLocation>
        <location evidence="1">Mitochondrion inner membrane</location>
    </subcellularLocation>
</comment>
<feature type="compositionally biased region" description="Acidic residues" evidence="9">
    <location>
        <begin position="37"/>
        <end position="52"/>
    </location>
</feature>
<sequence>MDSITSFFSSLLPTVHNDAEEKPETESKAEANQGQEEASEEAPEEEEEEEPEDVHPQIREECKEASKCAPLVKHFEHCQERVQSGKGFKGEECVEELCKLL</sequence>
<dbReference type="Pfam" id="PF02320">
    <property type="entry name" value="UCR_hinge"/>
    <property type="match status" value="1"/>
</dbReference>
<dbReference type="Gene3D" id="1.10.287.20">
    <property type="entry name" value="Ubiquinol-cytochrome C reductase hinge domain"/>
    <property type="match status" value="1"/>
</dbReference>
<evidence type="ECO:0000256" key="8">
    <source>
        <dbReference type="ARBA" id="ARBA00023136"/>
    </source>
</evidence>
<dbReference type="OrthoDB" id="405848at2759"/>
<dbReference type="InterPro" id="IPR036811">
    <property type="entry name" value="Ubol_cytC_Rdtase_hinge_dom_sf"/>
</dbReference>
<accession>A0A8H5FJV0</accession>
<evidence type="ECO:0000256" key="2">
    <source>
        <dbReference type="ARBA" id="ARBA00006498"/>
    </source>
</evidence>
<feature type="region of interest" description="Disordered" evidence="9">
    <location>
        <begin position="1"/>
        <end position="59"/>
    </location>
</feature>
<feature type="compositionally biased region" description="Polar residues" evidence="9">
    <location>
        <begin position="1"/>
        <end position="12"/>
    </location>
</feature>